<comment type="caution">
    <text evidence="2">The sequence shown here is derived from an EMBL/GenBank/DDBJ whole genome shotgun (WGS) entry which is preliminary data.</text>
</comment>
<protein>
    <submittedName>
        <fullName evidence="2">Uncharacterized protein</fullName>
    </submittedName>
</protein>
<evidence type="ECO:0000313" key="2">
    <source>
        <dbReference type="EMBL" id="KAE9614837.1"/>
    </source>
</evidence>
<feature type="compositionally biased region" description="Low complexity" evidence="1">
    <location>
        <begin position="54"/>
        <end position="70"/>
    </location>
</feature>
<keyword evidence="3" id="KW-1185">Reference proteome</keyword>
<organism evidence="2 3">
    <name type="scientific">Lupinus albus</name>
    <name type="common">White lupine</name>
    <name type="synonym">Lupinus termis</name>
    <dbReference type="NCBI Taxonomy" id="3870"/>
    <lineage>
        <taxon>Eukaryota</taxon>
        <taxon>Viridiplantae</taxon>
        <taxon>Streptophyta</taxon>
        <taxon>Embryophyta</taxon>
        <taxon>Tracheophyta</taxon>
        <taxon>Spermatophyta</taxon>
        <taxon>Magnoliopsida</taxon>
        <taxon>eudicotyledons</taxon>
        <taxon>Gunneridae</taxon>
        <taxon>Pentapetalae</taxon>
        <taxon>rosids</taxon>
        <taxon>fabids</taxon>
        <taxon>Fabales</taxon>
        <taxon>Fabaceae</taxon>
        <taxon>Papilionoideae</taxon>
        <taxon>50 kb inversion clade</taxon>
        <taxon>genistoids sensu lato</taxon>
        <taxon>core genistoids</taxon>
        <taxon>Genisteae</taxon>
        <taxon>Lupinus</taxon>
    </lineage>
</organism>
<evidence type="ECO:0000313" key="3">
    <source>
        <dbReference type="Proteomes" id="UP000447434"/>
    </source>
</evidence>
<gene>
    <name evidence="2" type="ORF">Lalb_Chr04g0248891</name>
</gene>
<reference evidence="3" key="1">
    <citation type="journal article" date="2020" name="Nat. Commun.">
        <title>Genome sequence of the cluster root forming white lupin.</title>
        <authorList>
            <person name="Hufnagel B."/>
            <person name="Marques A."/>
            <person name="Soriano A."/>
            <person name="Marques L."/>
            <person name="Divol F."/>
            <person name="Doumas P."/>
            <person name="Sallet E."/>
            <person name="Mancinotti D."/>
            <person name="Carrere S."/>
            <person name="Marande W."/>
            <person name="Arribat S."/>
            <person name="Keller J."/>
            <person name="Huneau C."/>
            <person name="Blein T."/>
            <person name="Aime D."/>
            <person name="Laguerre M."/>
            <person name="Taylor J."/>
            <person name="Schubert V."/>
            <person name="Nelson M."/>
            <person name="Geu-Flores F."/>
            <person name="Crespi M."/>
            <person name="Gallardo-Guerrero K."/>
            <person name="Delaux P.-M."/>
            <person name="Salse J."/>
            <person name="Berges H."/>
            <person name="Guyot R."/>
            <person name="Gouzy J."/>
            <person name="Peret B."/>
        </authorList>
    </citation>
    <scope>NUCLEOTIDE SEQUENCE [LARGE SCALE GENOMIC DNA]</scope>
    <source>
        <strain evidence="3">cv. Amiga</strain>
    </source>
</reference>
<dbReference type="AlphaFoldDB" id="A0A6A4QN01"/>
<name>A0A6A4QN01_LUPAL</name>
<proteinExistence type="predicted"/>
<dbReference type="EMBL" id="WOCE01000004">
    <property type="protein sequence ID" value="KAE9614837.1"/>
    <property type="molecule type" value="Genomic_DNA"/>
</dbReference>
<dbReference type="Proteomes" id="UP000447434">
    <property type="component" value="Chromosome 4"/>
</dbReference>
<feature type="region of interest" description="Disordered" evidence="1">
    <location>
        <begin position="52"/>
        <end position="87"/>
    </location>
</feature>
<sequence length="87" mass="9481">MLLRVGQNIHSRNIQAKPREQPPVCRAALVAPLLYATLKCFKGCFCGFAATKASSSPPLSSWSSLESPNSCEFEKLQPLSPEEDTSL</sequence>
<evidence type="ECO:0000256" key="1">
    <source>
        <dbReference type="SAM" id="MobiDB-lite"/>
    </source>
</evidence>
<accession>A0A6A4QN01</accession>